<protein>
    <submittedName>
        <fullName evidence="1">Uncharacterized protein</fullName>
    </submittedName>
</protein>
<accession>A0ACD3RNW2</accession>
<name>A0ACD3RNW2_LARCR</name>
<reference evidence="1" key="1">
    <citation type="submission" date="2018-11" db="EMBL/GenBank/DDBJ databases">
        <title>The sequence and de novo assembly of Larimichthys crocea genome using PacBio and Hi-C technologies.</title>
        <authorList>
            <person name="Xu P."/>
            <person name="Chen B."/>
            <person name="Zhou Z."/>
            <person name="Ke Q."/>
            <person name="Wu Y."/>
            <person name="Bai H."/>
            <person name="Pu F."/>
        </authorList>
    </citation>
    <scope>NUCLEOTIDE SEQUENCE</scope>
    <source>
        <tissue evidence="1">Muscle</tissue>
    </source>
</reference>
<keyword evidence="2" id="KW-1185">Reference proteome</keyword>
<gene>
    <name evidence="1" type="ORF">E3U43_015091</name>
</gene>
<organism evidence="1 2">
    <name type="scientific">Larimichthys crocea</name>
    <name type="common">Large yellow croaker</name>
    <name type="synonym">Pseudosciaena crocea</name>
    <dbReference type="NCBI Taxonomy" id="215358"/>
    <lineage>
        <taxon>Eukaryota</taxon>
        <taxon>Metazoa</taxon>
        <taxon>Chordata</taxon>
        <taxon>Craniata</taxon>
        <taxon>Vertebrata</taxon>
        <taxon>Euteleostomi</taxon>
        <taxon>Actinopterygii</taxon>
        <taxon>Neopterygii</taxon>
        <taxon>Teleostei</taxon>
        <taxon>Neoteleostei</taxon>
        <taxon>Acanthomorphata</taxon>
        <taxon>Eupercaria</taxon>
        <taxon>Sciaenidae</taxon>
        <taxon>Larimichthys</taxon>
    </lineage>
</organism>
<evidence type="ECO:0000313" key="1">
    <source>
        <dbReference type="EMBL" id="TMS21118.1"/>
    </source>
</evidence>
<dbReference type="EMBL" id="CM011676">
    <property type="protein sequence ID" value="TMS21118.1"/>
    <property type="molecule type" value="Genomic_DNA"/>
</dbReference>
<dbReference type="Proteomes" id="UP000793456">
    <property type="component" value="Chromosome III"/>
</dbReference>
<evidence type="ECO:0000313" key="2">
    <source>
        <dbReference type="Proteomes" id="UP000793456"/>
    </source>
</evidence>
<comment type="caution">
    <text evidence="1">The sequence shown here is derived from an EMBL/GenBank/DDBJ whole genome shotgun (WGS) entry which is preliminary data.</text>
</comment>
<proteinExistence type="predicted"/>
<sequence length="1029" mass="116144">MLPGGVNPTLHKMHITCGQFDHQENSRRSVRGRRSHSEGRASLIHPQNLIRQGSATSDGFLSSTEYAFWASTMKLQEDEAHPTLKQSHFLSLPNDLPPQKEVSKSGPPPRELSLWEWRHWQHKALPTHVVDHSLRCHHFVKVMELIDGMREENEGECRYEQELLPYLHKADGHVKNGQKKPKSTKTKTTNNKPKPSRITFSDLECIDEEAETKQRLPVPHDTEAPNDNLTDHPGPEAICPRPSNNDCPESDMDEDFVIINEDVIKSEHPMKMLNLRPCSIFLNGIHHLLPPLLNFCLGRDESLKVILANVAELLSRSPPSLTEDLEADMAAKSLPPSPLRPHQPFHVNFTLDVDDDEDEVLMICSGNASPRADSNKPPVDEEDGKIYHDWPHQEQQRSISSRGSVAADSPTWDEVFGQEEENDNHDMRDTNMQTGDEVFKEGWVGKDAESENKTAKKFRFIPAAPMTTSLSTSNSDTHWRTLRKRKWMFLPHVHMISPQPKMPAVSDSSTPYNSFHRLTKPPQSSDPNFSTPQVLSEHRRENRPLFWLHLSCLKVISEFFLSVSPSFLVESISDSEDDVVVPKRRNQNNLLSSPDVSKTSSDVDSPVVVNRKRVAALNTTDEMEGEAAYDDDFQNESVFTRRTAAAERQQVQRGKAKHDVRRKARQFLDEEAELSEEDDGADVSSDEEDGEEEDHSLGGFVVDNTHCSQGLNESEMHGVYLKSVRSPAVQGKFKMSYRNHHNMDIFSQVPEMDETYAEDSFVVGSEVEELESSEEEAADIELIPEDSYVDGKRQYATRRRVFLHKARARVGTKTTDEAPPERRAGVKTKRPRVIRMDDSSEEETEVVSKKGNLNTRGGVADTMWPKVVEQQKPSSASSSSTIASKVSLLSNAQRRSVVEDQQKERCRQRLENQHLLSDELDFTESEMLLSSKKQPQTFPANSTVQDSSVVAPSTAVCILVDSRCISSGVELITSLRQRHAATVHVCSLDGSYFIVSNRMAVERYSQSDLAAMQNRKRLAERNEQLAGIV</sequence>